<evidence type="ECO:0000313" key="2">
    <source>
        <dbReference type="Proteomes" id="UP001283361"/>
    </source>
</evidence>
<organism evidence="1 2">
    <name type="scientific">Elysia crispata</name>
    <name type="common">lettuce slug</name>
    <dbReference type="NCBI Taxonomy" id="231223"/>
    <lineage>
        <taxon>Eukaryota</taxon>
        <taxon>Metazoa</taxon>
        <taxon>Spiralia</taxon>
        <taxon>Lophotrochozoa</taxon>
        <taxon>Mollusca</taxon>
        <taxon>Gastropoda</taxon>
        <taxon>Heterobranchia</taxon>
        <taxon>Euthyneura</taxon>
        <taxon>Panpulmonata</taxon>
        <taxon>Sacoglossa</taxon>
        <taxon>Placobranchoidea</taxon>
        <taxon>Plakobranchidae</taxon>
        <taxon>Elysia</taxon>
    </lineage>
</organism>
<sequence length="101" mass="11612">MHDICVCEIGLTRASVASIQQLEQKTDMIVMHGGLHGHDRTTRFMDLLLENMDSTHQGHIDYRSILSGEVFSEHTRRRPSRGFHLLDRARLADPDSDEDRK</sequence>
<reference evidence="1" key="1">
    <citation type="journal article" date="2023" name="G3 (Bethesda)">
        <title>A reference genome for the long-term kleptoplast-retaining sea slug Elysia crispata morphotype clarki.</title>
        <authorList>
            <person name="Eastman K.E."/>
            <person name="Pendleton A.L."/>
            <person name="Shaikh M.A."/>
            <person name="Suttiyut T."/>
            <person name="Ogas R."/>
            <person name="Tomko P."/>
            <person name="Gavelis G."/>
            <person name="Widhalm J.R."/>
            <person name="Wisecaver J.H."/>
        </authorList>
    </citation>
    <scope>NUCLEOTIDE SEQUENCE</scope>
    <source>
        <strain evidence="1">ECLA1</strain>
    </source>
</reference>
<dbReference type="AlphaFoldDB" id="A0AAE0YQY8"/>
<comment type="caution">
    <text evidence="1">The sequence shown here is derived from an EMBL/GenBank/DDBJ whole genome shotgun (WGS) entry which is preliminary data.</text>
</comment>
<gene>
    <name evidence="1" type="ORF">RRG08_049190</name>
</gene>
<proteinExistence type="predicted"/>
<name>A0AAE0YQY8_9GAST</name>
<evidence type="ECO:0000313" key="1">
    <source>
        <dbReference type="EMBL" id="KAK3754615.1"/>
    </source>
</evidence>
<protein>
    <submittedName>
        <fullName evidence="1">Uncharacterized protein</fullName>
    </submittedName>
</protein>
<dbReference type="Proteomes" id="UP001283361">
    <property type="component" value="Unassembled WGS sequence"/>
</dbReference>
<dbReference type="EMBL" id="JAWDGP010005658">
    <property type="protein sequence ID" value="KAK3754615.1"/>
    <property type="molecule type" value="Genomic_DNA"/>
</dbReference>
<keyword evidence="2" id="KW-1185">Reference proteome</keyword>
<accession>A0AAE0YQY8</accession>